<accession>A0A2C9WPF0</accession>
<dbReference type="EMBL" id="CM004387">
    <property type="protein sequence ID" value="OAY62399.1"/>
    <property type="molecule type" value="Genomic_DNA"/>
</dbReference>
<keyword evidence="4" id="KW-1185">Reference proteome</keyword>
<dbReference type="AlphaFoldDB" id="A0A2C9WPF0"/>
<dbReference type="SMR" id="A0A2C9WPF0"/>
<dbReference type="PANTHER" id="PTHR31529:SF28">
    <property type="entry name" value="LOB DOMAIN-CONTAINING PROTEIN 19"/>
    <property type="match status" value="1"/>
</dbReference>
<dbReference type="STRING" id="3983.A0A2C9WPF0"/>
<dbReference type="GO" id="GO:0009755">
    <property type="term" value="P:hormone-mediated signaling pathway"/>
    <property type="evidence" value="ECO:0000318"/>
    <property type="project" value="GO_Central"/>
</dbReference>
<dbReference type="Proteomes" id="UP000091857">
    <property type="component" value="Chromosome 1"/>
</dbReference>
<dbReference type="PANTHER" id="PTHR31529">
    <property type="entry name" value="LOB DOMAIN CONTAINING PROTEIN"/>
    <property type="match status" value="1"/>
</dbReference>
<dbReference type="Pfam" id="PF03195">
    <property type="entry name" value="LOB"/>
    <property type="match status" value="1"/>
</dbReference>
<name>A0A2C9WPF0_MANES</name>
<evidence type="ECO:0000313" key="4">
    <source>
        <dbReference type="Proteomes" id="UP000091857"/>
    </source>
</evidence>
<organism evidence="3 4">
    <name type="scientific">Manihot esculenta</name>
    <name type="common">Cassava</name>
    <name type="synonym">Jatropha manihot</name>
    <dbReference type="NCBI Taxonomy" id="3983"/>
    <lineage>
        <taxon>Eukaryota</taxon>
        <taxon>Viridiplantae</taxon>
        <taxon>Streptophyta</taxon>
        <taxon>Embryophyta</taxon>
        <taxon>Tracheophyta</taxon>
        <taxon>Spermatophyta</taxon>
        <taxon>Magnoliopsida</taxon>
        <taxon>eudicotyledons</taxon>
        <taxon>Gunneridae</taxon>
        <taxon>Pentapetalae</taxon>
        <taxon>rosids</taxon>
        <taxon>fabids</taxon>
        <taxon>Malpighiales</taxon>
        <taxon>Euphorbiaceae</taxon>
        <taxon>Crotonoideae</taxon>
        <taxon>Manihoteae</taxon>
        <taxon>Manihot</taxon>
    </lineage>
</organism>
<dbReference type="GO" id="GO:0045893">
    <property type="term" value="P:positive regulation of DNA-templated transcription"/>
    <property type="evidence" value="ECO:0000318"/>
    <property type="project" value="GO_Central"/>
</dbReference>
<evidence type="ECO:0000313" key="3">
    <source>
        <dbReference type="EMBL" id="OAY62399.1"/>
    </source>
</evidence>
<proteinExistence type="inferred from homology"/>
<dbReference type="OrthoDB" id="1903788at2759"/>
<dbReference type="PROSITE" id="PS50891">
    <property type="entry name" value="LOB"/>
    <property type="match status" value="1"/>
</dbReference>
<evidence type="ECO:0000259" key="2">
    <source>
        <dbReference type="PROSITE" id="PS50891"/>
    </source>
</evidence>
<feature type="domain" description="LOB" evidence="2">
    <location>
        <begin position="15"/>
        <end position="117"/>
    </location>
</feature>
<comment type="similarity">
    <text evidence="1">Belongs to the LOB domain-containing protein family.</text>
</comment>
<reference evidence="4" key="1">
    <citation type="journal article" date="2016" name="Nat. Biotechnol.">
        <title>Sequencing wild and cultivated cassava and related species reveals extensive interspecific hybridization and genetic diversity.</title>
        <authorList>
            <person name="Bredeson J.V."/>
            <person name="Lyons J.B."/>
            <person name="Prochnik S.E."/>
            <person name="Wu G.A."/>
            <person name="Ha C.M."/>
            <person name="Edsinger-Gonzales E."/>
            <person name="Grimwood J."/>
            <person name="Schmutz J."/>
            <person name="Rabbi I.Y."/>
            <person name="Egesi C."/>
            <person name="Nauluvula P."/>
            <person name="Lebot V."/>
            <person name="Ndunguru J."/>
            <person name="Mkamilo G."/>
            <person name="Bart R.S."/>
            <person name="Setter T.L."/>
            <person name="Gleadow R.M."/>
            <person name="Kulakow P."/>
            <person name="Ferguson M.E."/>
            <person name="Rounsley S."/>
            <person name="Rokhsar D.S."/>
        </authorList>
    </citation>
    <scope>NUCLEOTIDE SEQUENCE [LARGE SCALE GENOMIC DNA]</scope>
    <source>
        <strain evidence="4">cv. AM560-2</strain>
    </source>
</reference>
<sequence length="198" mass="21836">MEREREMSSANNGGGPCGACKFLRRKCLKGCIFAPYFDSDQGTAHFAAVHKVFGASNASKLLLRIPAHKRFDAVVTLCYEALARVRDPVYGCVGHLFTLQQQVVNLQAELAYIQARLSTMQSMPSVEAQAPPAQSISTSEMASNSIVSMHFDILQEVSTEFTSLCNPLDNKDDDLQALARDFVSRYLPGVRFRPPTSQ</sequence>
<evidence type="ECO:0000256" key="1">
    <source>
        <dbReference type="ARBA" id="ARBA00005474"/>
    </source>
</evidence>
<protein>
    <recommendedName>
        <fullName evidence="2">LOB domain-containing protein</fullName>
    </recommendedName>
</protein>
<dbReference type="InterPro" id="IPR004883">
    <property type="entry name" value="LOB"/>
</dbReference>
<comment type="caution">
    <text evidence="3">The sequence shown here is derived from an EMBL/GenBank/DDBJ whole genome shotgun (WGS) entry which is preliminary data.</text>
</comment>
<gene>
    <name evidence="3" type="ORF">MANES_01G265400v8</name>
</gene>
<dbReference type="Gramene" id="Manes.01G265400.1.v8.1">
    <property type="protein sequence ID" value="Manes.01G265400.1.v8.1.CDS"/>
    <property type="gene ID" value="Manes.01G265400.v8.1"/>
</dbReference>
<dbReference type="GO" id="GO:0005634">
    <property type="term" value="C:nucleus"/>
    <property type="evidence" value="ECO:0000318"/>
    <property type="project" value="GO_Central"/>
</dbReference>